<dbReference type="PANTHER" id="PTHR35300">
    <property type="entry name" value="COACTIVATOR CBP, KIX DOMAIN-CONTAINING PROTEIN-RELATED"/>
    <property type="match status" value="1"/>
</dbReference>
<evidence type="ECO:0000256" key="1">
    <source>
        <dbReference type="ARBA" id="ARBA00023242"/>
    </source>
</evidence>
<dbReference type="Pfam" id="PF13976">
    <property type="entry name" value="gag_pre-integrs"/>
    <property type="match status" value="1"/>
</dbReference>
<keyword evidence="4" id="KW-1185">Reference proteome</keyword>
<dbReference type="GO" id="GO:0003712">
    <property type="term" value="F:transcription coregulator activity"/>
    <property type="evidence" value="ECO:0007669"/>
    <property type="project" value="InterPro"/>
</dbReference>
<gene>
    <name evidence="3" type="ORF">F3Y22_tig00110945pilonHSYRG00262</name>
</gene>
<proteinExistence type="predicted"/>
<comment type="caution">
    <text evidence="3">The sequence shown here is derived from an EMBL/GenBank/DDBJ whole genome shotgun (WGS) entry which is preliminary data.</text>
</comment>
<dbReference type="InterPro" id="IPR025724">
    <property type="entry name" value="GAG-pre-integrase_dom"/>
</dbReference>
<sequence length="1184" mass="132777">MISKGFWLSGELRQRQKAKARSKFVAIVEVRVASYSKFIAIVQVRVAIVKVCIAIYSKFVAIVEVRVVVYSKFVAIVEVRVAIYSKFVAIVEVRVAIYSKFVAIVEVRVAIYSKFITIVEVRVAIYSKFVAIFEVRVAIYSKFVAIVKVRVAIYSKFVAIVQNRNDWWLGFPTSLLSDREQGGLSRAAAAVPSRLVVVVVTGEEESPKPIIKILTNLFHLPRVKTLLSSLPSFTTFFWVSFQVSSLPPLLSWFTLLDFSFPIEEERSKMPRPGPRPYECVRRTWHSERHQPMRGSIIQQIFRLAMETHSTATKKKREWQDKIIIVIVKAEEILYSKANSEAEYTNPETLWDRVNDAVNSIIRRDESTETGELLPPCVEAALNLGCYPVRASRSQRHCNPRSYLTPRAPEPVSAVPRILDKGSEECCPQISPVQPGSQFARIATKVNSNVSVSQTNIHGYPFLSENGPSGRDQLMRKETNTPPNLGQAYPLYYGVHCQNVELQTGSPVQEKIVSDMIIVGRPIGTSVLEPAERGSLQNFSSSDVDVGGQRIGQQDIERTHNKSFAKECDLSLRLGLFSDPCMQVGKNSICEAKDVGPSCSQGGSKLNDSFQQTSKEFRFFPERTVNDHFVSSSRKCFMENEDNNFGVAVRKRKATFGGNSEDEQFCRLPGSSTKNRRNCPGIRMEEPSPSVLQLGIVCGKEGHISHTYLFFKTVKDMWYAIKENYSDLGNTSQELDMYYEADWSESVEHTKIMTHLNKERLYEFLAGLDRELDEVCGRILGRIILPTIGEAFAEVINHKNFVLEMILDQTNHGATTAIALVKQGKDDALDVHLTETNLRHSISCLKQKSGRMIGTAKVDDGLYVWNKDSTQEVLTLSTSKDDTIMLWHHRLGHPNFLYLEKHLILLFHNKKPASISTLLLSSFVILPISSVPSVHCCSSSCEILSTHHPSQRRFSLIVVPFATQPLYSVVFLVAQPQQCHFYRSVALLFVLFLSRFRSNYALITPETLHISLFGTCYAVVGNCPSNTISSPHNPFDTHPSADLLKSPIPSPSDSVSSSITCHRLNGVRTTDGSLSLVKGNGSVRINSHITLSNDLTSWMVIDITRRRGGLYILNTPPYTLVPYHSPAPFISSFVSVSPTDAAADIVLWHFKLVTFEDLHGLRVYMEFVGLLLLLMTTLVPLGPLL</sequence>
<accession>A0A6A2ZBR9</accession>
<protein>
    <submittedName>
        <fullName evidence="3">Protein LURP-one-related 12-like</fullName>
    </submittedName>
</protein>
<dbReference type="GO" id="GO:0006355">
    <property type="term" value="P:regulation of DNA-templated transcription"/>
    <property type="evidence" value="ECO:0007669"/>
    <property type="project" value="InterPro"/>
</dbReference>
<dbReference type="PANTHER" id="PTHR35300:SF4">
    <property type="entry name" value="HISTONE ACETYLTRANSFERASE"/>
    <property type="match status" value="1"/>
</dbReference>
<dbReference type="AlphaFoldDB" id="A0A6A2ZBR9"/>
<feature type="domain" description="GAG-pre-integrase" evidence="2">
    <location>
        <begin position="860"/>
        <end position="900"/>
    </location>
</feature>
<name>A0A6A2ZBR9_HIBSY</name>
<evidence type="ECO:0000259" key="2">
    <source>
        <dbReference type="Pfam" id="PF13976"/>
    </source>
</evidence>
<evidence type="ECO:0000313" key="3">
    <source>
        <dbReference type="EMBL" id="KAE8689026.1"/>
    </source>
</evidence>
<dbReference type="InterPro" id="IPR036529">
    <property type="entry name" value="KIX_dom_sf"/>
</dbReference>
<keyword evidence="1" id="KW-0539">Nucleus</keyword>
<organism evidence="3 4">
    <name type="scientific">Hibiscus syriacus</name>
    <name type="common">Rose of Sharon</name>
    <dbReference type="NCBI Taxonomy" id="106335"/>
    <lineage>
        <taxon>Eukaryota</taxon>
        <taxon>Viridiplantae</taxon>
        <taxon>Streptophyta</taxon>
        <taxon>Embryophyta</taxon>
        <taxon>Tracheophyta</taxon>
        <taxon>Spermatophyta</taxon>
        <taxon>Magnoliopsida</taxon>
        <taxon>eudicotyledons</taxon>
        <taxon>Gunneridae</taxon>
        <taxon>Pentapetalae</taxon>
        <taxon>rosids</taxon>
        <taxon>malvids</taxon>
        <taxon>Malvales</taxon>
        <taxon>Malvaceae</taxon>
        <taxon>Malvoideae</taxon>
        <taxon>Hibiscus</taxon>
    </lineage>
</organism>
<evidence type="ECO:0000313" key="4">
    <source>
        <dbReference type="Proteomes" id="UP000436088"/>
    </source>
</evidence>
<dbReference type="EMBL" id="VEPZ02001175">
    <property type="protein sequence ID" value="KAE8689026.1"/>
    <property type="molecule type" value="Genomic_DNA"/>
</dbReference>
<dbReference type="Proteomes" id="UP000436088">
    <property type="component" value="Unassembled WGS sequence"/>
</dbReference>
<dbReference type="Gene3D" id="1.10.246.20">
    <property type="entry name" value="Coactivator CBP, KIX domain"/>
    <property type="match status" value="1"/>
</dbReference>
<reference evidence="3" key="1">
    <citation type="submission" date="2019-09" db="EMBL/GenBank/DDBJ databases">
        <title>Draft genome information of white flower Hibiscus syriacus.</title>
        <authorList>
            <person name="Kim Y.-M."/>
        </authorList>
    </citation>
    <scope>NUCLEOTIDE SEQUENCE [LARGE SCALE GENOMIC DNA]</scope>
    <source>
        <strain evidence="3">YM2019G1</strain>
    </source>
</reference>